<organism evidence="12 13">
    <name type="scientific">Strongyloides venezuelensis</name>
    <name type="common">Threadworm</name>
    <dbReference type="NCBI Taxonomy" id="75913"/>
    <lineage>
        <taxon>Eukaryota</taxon>
        <taxon>Metazoa</taxon>
        <taxon>Ecdysozoa</taxon>
        <taxon>Nematoda</taxon>
        <taxon>Chromadorea</taxon>
        <taxon>Rhabditida</taxon>
        <taxon>Tylenchina</taxon>
        <taxon>Panagrolaimomorpha</taxon>
        <taxon>Strongyloidoidea</taxon>
        <taxon>Strongyloididae</taxon>
        <taxon>Strongyloides</taxon>
    </lineage>
</organism>
<dbReference type="WBParaSite" id="SVE_0112300.1">
    <property type="protein sequence ID" value="SVE_0112300.1"/>
    <property type="gene ID" value="SVE_0112300"/>
</dbReference>
<dbReference type="PIRSF" id="PIRSF006468">
    <property type="entry name" value="BCAT1"/>
    <property type="match status" value="1"/>
</dbReference>
<dbReference type="InterPro" id="IPR018300">
    <property type="entry name" value="Aminotrans_IV_CS"/>
</dbReference>
<dbReference type="GO" id="GO:0052654">
    <property type="term" value="F:L-leucine-2-oxoglutarate transaminase activity"/>
    <property type="evidence" value="ECO:0007669"/>
    <property type="project" value="RHEA"/>
</dbReference>
<evidence type="ECO:0000256" key="9">
    <source>
        <dbReference type="RuleBase" id="RU004106"/>
    </source>
</evidence>
<dbReference type="GO" id="GO:0009099">
    <property type="term" value="P:L-valine biosynthetic process"/>
    <property type="evidence" value="ECO:0007669"/>
    <property type="project" value="TreeGrafter"/>
</dbReference>
<dbReference type="Pfam" id="PF01063">
    <property type="entry name" value="Aminotran_4"/>
    <property type="match status" value="1"/>
</dbReference>
<dbReference type="SUPFAM" id="SSF56752">
    <property type="entry name" value="D-aminoacid aminotransferase-like PLP-dependent enzymes"/>
    <property type="match status" value="1"/>
</dbReference>
<protein>
    <recommendedName>
        <fullName evidence="11">Branched-chain-amino-acid aminotransferase</fullName>
        <ecNumber evidence="11">2.6.1.42</ecNumber>
    </recommendedName>
</protein>
<dbReference type="AlphaFoldDB" id="A0A0K0EX69"/>
<evidence type="ECO:0000256" key="8">
    <source>
        <dbReference type="PIRSR" id="PIRSR006468-1"/>
    </source>
</evidence>
<dbReference type="PANTHER" id="PTHR11825:SF44">
    <property type="entry name" value="BRANCHED-CHAIN-AMINO-ACID AMINOTRANSFERASE"/>
    <property type="match status" value="1"/>
</dbReference>
<dbReference type="InterPro" id="IPR001544">
    <property type="entry name" value="Aminotrans_IV"/>
</dbReference>
<dbReference type="STRING" id="75913.A0A0K0EX69"/>
<dbReference type="InterPro" id="IPR036038">
    <property type="entry name" value="Aminotransferase-like"/>
</dbReference>
<evidence type="ECO:0000256" key="3">
    <source>
        <dbReference type="ARBA" id="ARBA00022576"/>
    </source>
</evidence>
<dbReference type="PANTHER" id="PTHR11825">
    <property type="entry name" value="SUBGROUP IIII AMINOTRANSFERASE"/>
    <property type="match status" value="1"/>
</dbReference>
<name>A0A0K0EX69_STRVS</name>
<dbReference type="PROSITE" id="PS00770">
    <property type="entry name" value="AA_TRANSFER_CLASS_4"/>
    <property type="match status" value="1"/>
</dbReference>
<accession>A0A0K0EX69</accession>
<dbReference type="EC" id="2.6.1.42" evidence="11"/>
<evidence type="ECO:0000313" key="12">
    <source>
        <dbReference type="Proteomes" id="UP000035680"/>
    </source>
</evidence>
<evidence type="ECO:0000313" key="13">
    <source>
        <dbReference type="WBParaSite" id="SVE_0112300.1"/>
    </source>
</evidence>
<evidence type="ECO:0000256" key="10">
    <source>
        <dbReference type="RuleBase" id="RU004516"/>
    </source>
</evidence>
<feature type="modified residue" description="N6-(pyridoxal phosphate)lysine" evidence="8">
    <location>
        <position position="246"/>
    </location>
</feature>
<sequence length="418" mass="47389">MNMYMSIKKSVNMKNLLFITSNSSFIKNIRYSSTLVDHSQPKFATTFKHSDLSIELLPQHKLKPKPKDVASIKFGSEFSDHMTSIEWDNKNGWHCPEITPMRGMTFHPAAKCLHYAAQLFEGMKAYRGIDNKIRLFRPEHNMDRMNRTATRCALPTFDGEELIKIISELVSIDKEWVPYSNVASLYIRPTLIGTEGTLGVADSSKAKLFVLTGPAGAYYPTGFKPISLLADPKYVRAFPGGVGQYKMGCNYAPSVMVGKIAADMGCQQVLWLYGDNEDITEVGTMNLFVYWKNENGEDELITPSLSRGIILPGVTRKSLIELAKEWNEFKISEKNFTMNDLKKAIKEKRVYQIFGSGTACVVSPVGRILHRDIKTDKFEELVIPTMEAKNNVMQRLYNAIMDIQYGKVEKVEWTREIS</sequence>
<evidence type="ECO:0000256" key="1">
    <source>
        <dbReference type="ARBA" id="ARBA00001933"/>
    </source>
</evidence>
<keyword evidence="12" id="KW-1185">Reference proteome</keyword>
<dbReference type="Gene3D" id="3.30.470.10">
    <property type="match status" value="1"/>
</dbReference>
<dbReference type="Gene3D" id="3.20.10.10">
    <property type="entry name" value="D-amino Acid Aminotransferase, subunit A, domain 2"/>
    <property type="match status" value="1"/>
</dbReference>
<dbReference type="Proteomes" id="UP000035680">
    <property type="component" value="Unassembled WGS sequence"/>
</dbReference>
<keyword evidence="7 11" id="KW-0100">Branched-chain amino acid biosynthesis</keyword>
<evidence type="ECO:0000256" key="7">
    <source>
        <dbReference type="ARBA" id="ARBA00023304"/>
    </source>
</evidence>
<comment type="catalytic activity">
    <reaction evidence="11">
        <text>L-valine + 2-oxoglutarate = 3-methyl-2-oxobutanoate + L-glutamate</text>
        <dbReference type="Rhea" id="RHEA:24813"/>
        <dbReference type="ChEBI" id="CHEBI:11851"/>
        <dbReference type="ChEBI" id="CHEBI:16810"/>
        <dbReference type="ChEBI" id="CHEBI:29985"/>
        <dbReference type="ChEBI" id="CHEBI:57762"/>
        <dbReference type="EC" id="2.6.1.42"/>
    </reaction>
</comment>
<dbReference type="GO" id="GO:0052656">
    <property type="term" value="F:L-isoleucine-2-oxoglutarate transaminase activity"/>
    <property type="evidence" value="ECO:0007669"/>
    <property type="project" value="RHEA"/>
</dbReference>
<evidence type="ECO:0000256" key="6">
    <source>
        <dbReference type="ARBA" id="ARBA00022898"/>
    </source>
</evidence>
<dbReference type="InterPro" id="IPR033939">
    <property type="entry name" value="BCAT_family"/>
</dbReference>
<evidence type="ECO:0000256" key="11">
    <source>
        <dbReference type="RuleBase" id="RU004517"/>
    </source>
</evidence>
<comment type="similarity">
    <text evidence="2 9">Belongs to the class-IV pyridoxal-phosphate-dependent aminotransferase family.</text>
</comment>
<dbReference type="FunFam" id="3.30.470.10:FF:000002">
    <property type="entry name" value="Branched-chain-amino-acid aminotransferase"/>
    <property type="match status" value="1"/>
</dbReference>
<dbReference type="InterPro" id="IPR005786">
    <property type="entry name" value="B_amino_transII"/>
</dbReference>
<dbReference type="GO" id="GO:0009098">
    <property type="term" value="P:L-leucine biosynthetic process"/>
    <property type="evidence" value="ECO:0007669"/>
    <property type="project" value="TreeGrafter"/>
</dbReference>
<dbReference type="GO" id="GO:0005739">
    <property type="term" value="C:mitochondrion"/>
    <property type="evidence" value="ECO:0007669"/>
    <property type="project" value="TreeGrafter"/>
</dbReference>
<proteinExistence type="inferred from homology"/>
<keyword evidence="3 11" id="KW-0032">Aminotransferase</keyword>
<comment type="catalytic activity">
    <reaction evidence="11">
        <text>L-leucine + 2-oxoglutarate = 4-methyl-2-oxopentanoate + L-glutamate</text>
        <dbReference type="Rhea" id="RHEA:18321"/>
        <dbReference type="ChEBI" id="CHEBI:16810"/>
        <dbReference type="ChEBI" id="CHEBI:17865"/>
        <dbReference type="ChEBI" id="CHEBI:29985"/>
        <dbReference type="ChEBI" id="CHEBI:57427"/>
        <dbReference type="EC" id="2.6.1.42"/>
    </reaction>
</comment>
<keyword evidence="4 11" id="KW-0028">Amino-acid biosynthesis</keyword>
<keyword evidence="5 11" id="KW-0808">Transferase</keyword>
<reference evidence="13" key="2">
    <citation type="submission" date="2015-08" db="UniProtKB">
        <authorList>
            <consortium name="WormBaseParasite"/>
        </authorList>
    </citation>
    <scope>IDENTIFICATION</scope>
</reference>
<keyword evidence="6 10" id="KW-0663">Pyridoxal phosphate</keyword>
<evidence type="ECO:0000256" key="5">
    <source>
        <dbReference type="ARBA" id="ARBA00022679"/>
    </source>
</evidence>
<comment type="cofactor">
    <cofactor evidence="1 10">
        <name>pyridoxal 5'-phosphate</name>
        <dbReference type="ChEBI" id="CHEBI:597326"/>
    </cofactor>
</comment>
<dbReference type="InterPro" id="IPR043132">
    <property type="entry name" value="BCAT-like_C"/>
</dbReference>
<evidence type="ECO:0000256" key="2">
    <source>
        <dbReference type="ARBA" id="ARBA00009320"/>
    </source>
</evidence>
<reference evidence="12" key="1">
    <citation type="submission" date="2014-07" db="EMBL/GenBank/DDBJ databases">
        <authorList>
            <person name="Martin A.A"/>
            <person name="De Silva N."/>
        </authorList>
    </citation>
    <scope>NUCLEOTIDE SEQUENCE</scope>
</reference>
<dbReference type="NCBIfam" id="NF009897">
    <property type="entry name" value="PRK13357.1"/>
    <property type="match status" value="1"/>
</dbReference>
<comment type="catalytic activity">
    <reaction evidence="11">
        <text>L-isoleucine + 2-oxoglutarate = (S)-3-methyl-2-oxopentanoate + L-glutamate</text>
        <dbReference type="Rhea" id="RHEA:24801"/>
        <dbReference type="ChEBI" id="CHEBI:16810"/>
        <dbReference type="ChEBI" id="CHEBI:29985"/>
        <dbReference type="ChEBI" id="CHEBI:35146"/>
        <dbReference type="ChEBI" id="CHEBI:58045"/>
        <dbReference type="EC" id="2.6.1.42"/>
    </reaction>
</comment>
<dbReference type="InterPro" id="IPR043131">
    <property type="entry name" value="BCAT-like_N"/>
</dbReference>
<dbReference type="GO" id="GO:0052655">
    <property type="term" value="F:L-valine-2-oxoglutarate transaminase activity"/>
    <property type="evidence" value="ECO:0007669"/>
    <property type="project" value="RHEA"/>
</dbReference>
<evidence type="ECO:0000256" key="4">
    <source>
        <dbReference type="ARBA" id="ARBA00022605"/>
    </source>
</evidence>
<dbReference type="CDD" id="cd01557">
    <property type="entry name" value="BCAT_beta_family"/>
    <property type="match status" value="1"/>
</dbReference>
<dbReference type="NCBIfam" id="TIGR01123">
    <property type="entry name" value="ilvE_II"/>
    <property type="match status" value="1"/>
</dbReference>